<dbReference type="InterPro" id="IPR052523">
    <property type="entry name" value="Trichothecene_AcTrans"/>
</dbReference>
<dbReference type="AlphaFoldDB" id="A0A840NGW7"/>
<dbReference type="Pfam" id="PF00583">
    <property type="entry name" value="Acetyltransf_1"/>
    <property type="match status" value="1"/>
</dbReference>
<evidence type="ECO:0000313" key="2">
    <source>
        <dbReference type="EMBL" id="MBB5069473.1"/>
    </source>
</evidence>
<dbReference type="InterPro" id="IPR016181">
    <property type="entry name" value="Acyl_CoA_acyltransferase"/>
</dbReference>
<reference evidence="2 3" key="1">
    <citation type="submission" date="2020-08" db="EMBL/GenBank/DDBJ databases">
        <title>Sequencing the genomes of 1000 actinobacteria strains.</title>
        <authorList>
            <person name="Klenk H.-P."/>
        </authorList>
    </citation>
    <scope>NUCLEOTIDE SEQUENCE [LARGE SCALE GENOMIC DNA]</scope>
    <source>
        <strain evidence="2 3">DSM 45582</strain>
    </source>
</reference>
<proteinExistence type="predicted"/>
<dbReference type="RefSeq" id="WP_184479158.1">
    <property type="nucleotide sequence ID" value="NZ_JACHIV010000001.1"/>
</dbReference>
<dbReference type="PROSITE" id="PS51186">
    <property type="entry name" value="GNAT"/>
    <property type="match status" value="1"/>
</dbReference>
<evidence type="ECO:0000259" key="1">
    <source>
        <dbReference type="PROSITE" id="PS51186"/>
    </source>
</evidence>
<keyword evidence="3" id="KW-1185">Reference proteome</keyword>
<feature type="domain" description="N-acetyltransferase" evidence="1">
    <location>
        <begin position="42"/>
        <end position="187"/>
    </location>
</feature>
<organism evidence="2 3">
    <name type="scientific">Saccharopolyspora gloriosae</name>
    <dbReference type="NCBI Taxonomy" id="455344"/>
    <lineage>
        <taxon>Bacteria</taxon>
        <taxon>Bacillati</taxon>
        <taxon>Actinomycetota</taxon>
        <taxon>Actinomycetes</taxon>
        <taxon>Pseudonocardiales</taxon>
        <taxon>Pseudonocardiaceae</taxon>
        <taxon>Saccharopolyspora</taxon>
    </lineage>
</organism>
<dbReference type="GO" id="GO:0016747">
    <property type="term" value="F:acyltransferase activity, transferring groups other than amino-acyl groups"/>
    <property type="evidence" value="ECO:0007669"/>
    <property type="project" value="InterPro"/>
</dbReference>
<dbReference type="InterPro" id="IPR000182">
    <property type="entry name" value="GNAT_dom"/>
</dbReference>
<accession>A0A840NGW7</accession>
<dbReference type="PANTHER" id="PTHR42791:SF1">
    <property type="entry name" value="N-ACETYLTRANSFERASE DOMAIN-CONTAINING PROTEIN"/>
    <property type="match status" value="1"/>
</dbReference>
<keyword evidence="2" id="KW-0808">Transferase</keyword>
<dbReference type="CDD" id="cd04301">
    <property type="entry name" value="NAT_SF"/>
    <property type="match status" value="1"/>
</dbReference>
<evidence type="ECO:0000313" key="3">
    <source>
        <dbReference type="Proteomes" id="UP000580474"/>
    </source>
</evidence>
<dbReference type="SUPFAM" id="SSF55729">
    <property type="entry name" value="Acyl-CoA N-acyltransferases (Nat)"/>
    <property type="match status" value="1"/>
</dbReference>
<comment type="caution">
    <text evidence="2">The sequence shown here is derived from an EMBL/GenBank/DDBJ whole genome shotgun (WGS) entry which is preliminary data.</text>
</comment>
<protein>
    <submittedName>
        <fullName evidence="2">GNAT superfamily N-acetyltransferase</fullName>
    </submittedName>
</protein>
<name>A0A840NGW7_9PSEU</name>
<dbReference type="Gene3D" id="3.40.630.30">
    <property type="match status" value="1"/>
</dbReference>
<dbReference type="PANTHER" id="PTHR42791">
    <property type="entry name" value="GNAT FAMILY ACETYLTRANSFERASE"/>
    <property type="match status" value="1"/>
</dbReference>
<sequence length="194" mass="21193">MQAETDVRARTLVSAFVDDAVSRWLVPDADAREQVYLDWFDLVVEHADRVGAVKAAGPVVEVWLRGTEGEPPRMLDEEGERRMAESAAPFLDRIGALGELTGARHPLEAHWYLSLIGVVPDHQRTGVGTAALAASLREYDRAGLPTYLEASSLASRALYSRLGFADLGGPIELPGGPELYPMWREVGGRGGERR</sequence>
<gene>
    <name evidence="2" type="ORF">BJ969_002561</name>
</gene>
<dbReference type="EMBL" id="JACHIV010000001">
    <property type="protein sequence ID" value="MBB5069473.1"/>
    <property type="molecule type" value="Genomic_DNA"/>
</dbReference>
<dbReference type="Proteomes" id="UP000580474">
    <property type="component" value="Unassembled WGS sequence"/>
</dbReference>